<comment type="caution">
    <text evidence="2">The sequence shown here is derived from an EMBL/GenBank/DDBJ whole genome shotgun (WGS) entry which is preliminary data.</text>
</comment>
<sequence>MKLEVICEIPGQGAKTVPLLFVHGANHGAWCWKEHFLPFFRSRGFPSYALSLRGHGRSEGRESLDSFSLDDYKDDVYRVMLSLKQKPVLIGHSMGGAVVQKLLHQYPEQIEAAVLLASVPPGGMLWDFLRLLFTRTGEFRRLSLFNRGKTDVFPVDLFLSDKATEQEKKALNRKLQPESFKASRECLMRVVPRKTVAKVPLLIIGSDRDQMISKKTTLSLGRFYQSEPVIFSDMGHDLMLEADWREVAEQILAFLNRNKE</sequence>
<name>A0A7W1XB97_9BACL</name>
<organism evidence="2 3">
    <name type="scientific">Thermoactinomyces daqus</name>
    <dbReference type="NCBI Taxonomy" id="1329516"/>
    <lineage>
        <taxon>Bacteria</taxon>
        <taxon>Bacillati</taxon>
        <taxon>Bacillota</taxon>
        <taxon>Bacilli</taxon>
        <taxon>Bacillales</taxon>
        <taxon>Thermoactinomycetaceae</taxon>
        <taxon>Thermoactinomyces</taxon>
    </lineage>
</organism>
<accession>A0A7W1XB97</accession>
<keyword evidence="2" id="KW-0378">Hydrolase</keyword>
<protein>
    <submittedName>
        <fullName evidence="2">Alpha/beta hydrolase</fullName>
    </submittedName>
</protein>
<dbReference type="InterPro" id="IPR000073">
    <property type="entry name" value="AB_hydrolase_1"/>
</dbReference>
<evidence type="ECO:0000313" key="2">
    <source>
        <dbReference type="EMBL" id="MBA4543505.1"/>
    </source>
</evidence>
<feature type="domain" description="AB hydrolase-1" evidence="1">
    <location>
        <begin position="19"/>
        <end position="249"/>
    </location>
</feature>
<dbReference type="GO" id="GO:0055088">
    <property type="term" value="P:lipid homeostasis"/>
    <property type="evidence" value="ECO:0007669"/>
    <property type="project" value="TreeGrafter"/>
</dbReference>
<gene>
    <name evidence="2" type="ORF">H1164_11425</name>
</gene>
<dbReference type="InterPro" id="IPR029058">
    <property type="entry name" value="AB_hydrolase_fold"/>
</dbReference>
<dbReference type="EMBL" id="JACEIP010000017">
    <property type="protein sequence ID" value="MBA4543505.1"/>
    <property type="molecule type" value="Genomic_DNA"/>
</dbReference>
<evidence type="ECO:0000313" key="3">
    <source>
        <dbReference type="Proteomes" id="UP000530514"/>
    </source>
</evidence>
<dbReference type="GO" id="GO:0042171">
    <property type="term" value="F:lysophosphatidic acid acyltransferase activity"/>
    <property type="evidence" value="ECO:0007669"/>
    <property type="project" value="TreeGrafter"/>
</dbReference>
<evidence type="ECO:0000259" key="1">
    <source>
        <dbReference type="Pfam" id="PF12697"/>
    </source>
</evidence>
<dbReference type="Gene3D" id="3.40.50.1820">
    <property type="entry name" value="alpha/beta hydrolase"/>
    <property type="match status" value="1"/>
</dbReference>
<dbReference type="PANTHER" id="PTHR42886">
    <property type="entry name" value="RE40534P-RELATED"/>
    <property type="match status" value="1"/>
</dbReference>
<dbReference type="PANTHER" id="PTHR42886:SF42">
    <property type="entry name" value="ALPHA_BETA-HYDROLASES SUPERFAMILY PROTEIN"/>
    <property type="match status" value="1"/>
</dbReference>
<reference evidence="2 3" key="1">
    <citation type="submission" date="2020-07" db="EMBL/GenBank/DDBJ databases">
        <authorList>
            <person name="Feng H."/>
        </authorList>
    </citation>
    <scope>NUCLEOTIDE SEQUENCE [LARGE SCALE GENOMIC DNA]</scope>
    <source>
        <strain evidence="3">s-11</strain>
    </source>
</reference>
<dbReference type="Proteomes" id="UP000530514">
    <property type="component" value="Unassembled WGS sequence"/>
</dbReference>
<dbReference type="Pfam" id="PF12697">
    <property type="entry name" value="Abhydrolase_6"/>
    <property type="match status" value="1"/>
</dbReference>
<dbReference type="RefSeq" id="WP_033101255.1">
    <property type="nucleotide sequence ID" value="NZ_JACEIP010000017.1"/>
</dbReference>
<dbReference type="SUPFAM" id="SSF53474">
    <property type="entry name" value="alpha/beta-Hydrolases"/>
    <property type="match status" value="1"/>
</dbReference>
<dbReference type="GO" id="GO:0052689">
    <property type="term" value="F:carboxylic ester hydrolase activity"/>
    <property type="evidence" value="ECO:0007669"/>
    <property type="project" value="TreeGrafter"/>
</dbReference>
<dbReference type="OrthoDB" id="9112061at2"/>
<keyword evidence="3" id="KW-1185">Reference proteome</keyword>
<dbReference type="PRINTS" id="PR00111">
    <property type="entry name" value="ABHYDROLASE"/>
</dbReference>
<dbReference type="GO" id="GO:0006654">
    <property type="term" value="P:phosphatidic acid biosynthetic process"/>
    <property type="evidence" value="ECO:0007669"/>
    <property type="project" value="TreeGrafter"/>
</dbReference>
<dbReference type="AlphaFoldDB" id="A0A7W1XB97"/>
<proteinExistence type="predicted"/>